<feature type="transmembrane region" description="Helical" evidence="1">
    <location>
        <begin position="12"/>
        <end position="32"/>
    </location>
</feature>
<dbReference type="InterPro" id="IPR012495">
    <property type="entry name" value="TadE-like_dom"/>
</dbReference>
<gene>
    <name evidence="3" type="ORF">ELQ92_04360</name>
</gene>
<organism evidence="3 4">
    <name type="scientific">Labedella populi</name>
    <dbReference type="NCBI Taxonomy" id="2498850"/>
    <lineage>
        <taxon>Bacteria</taxon>
        <taxon>Bacillati</taxon>
        <taxon>Actinomycetota</taxon>
        <taxon>Actinomycetes</taxon>
        <taxon>Micrococcales</taxon>
        <taxon>Microbacteriaceae</taxon>
        <taxon>Labedella</taxon>
    </lineage>
</organism>
<proteinExistence type="predicted"/>
<dbReference type="InterPro" id="IPR049790">
    <property type="entry name" value="Rv3655c/TadE"/>
</dbReference>
<protein>
    <recommendedName>
        <fullName evidence="2">TadE-like domain-containing protein</fullName>
    </recommendedName>
</protein>
<dbReference type="AlphaFoldDB" id="A0A444QFV6"/>
<reference evidence="3 4" key="1">
    <citation type="submission" date="2018-12" db="EMBL/GenBank/DDBJ databases">
        <authorList>
            <person name="Li F."/>
        </authorList>
    </citation>
    <scope>NUCLEOTIDE SEQUENCE [LARGE SCALE GENOMIC DNA]</scope>
    <source>
        <strain evidence="3 4">8H24J-4-2</strain>
    </source>
</reference>
<name>A0A444QFV6_9MICO</name>
<feature type="domain" description="TadE-like" evidence="2">
    <location>
        <begin position="8"/>
        <end position="50"/>
    </location>
</feature>
<dbReference type="Pfam" id="PF07811">
    <property type="entry name" value="TadE"/>
    <property type="match status" value="1"/>
</dbReference>
<keyword evidence="1" id="KW-0472">Membrane</keyword>
<dbReference type="EMBL" id="RZNC01000001">
    <property type="protein sequence ID" value="RWZ68453.1"/>
    <property type="molecule type" value="Genomic_DNA"/>
</dbReference>
<evidence type="ECO:0000313" key="4">
    <source>
        <dbReference type="Proteomes" id="UP000288603"/>
    </source>
</evidence>
<keyword evidence="1" id="KW-1133">Transmembrane helix</keyword>
<evidence type="ECO:0000259" key="2">
    <source>
        <dbReference type="Pfam" id="PF07811"/>
    </source>
</evidence>
<evidence type="ECO:0000313" key="3">
    <source>
        <dbReference type="EMBL" id="RWZ68453.1"/>
    </source>
</evidence>
<dbReference type="NCBIfam" id="NF041390">
    <property type="entry name" value="TadE_Rv3655c"/>
    <property type="match status" value="1"/>
</dbReference>
<dbReference type="Proteomes" id="UP000288603">
    <property type="component" value="Unassembled WGS sequence"/>
</dbReference>
<accession>A0A444QFV6</accession>
<keyword evidence="1" id="KW-0812">Transmembrane</keyword>
<evidence type="ECO:0000256" key="1">
    <source>
        <dbReference type="SAM" id="Phobius"/>
    </source>
</evidence>
<comment type="caution">
    <text evidence="3">The sequence shown here is derived from an EMBL/GenBank/DDBJ whole genome shotgun (WGS) entry which is preliminary data.</text>
</comment>
<keyword evidence="4" id="KW-1185">Reference proteome</keyword>
<sequence length="115" mass="11770">MTPRRDRGSVTAEFAVTLPAVLLVLVVCVGAASVSVQRIEVEGAAAAAARVLARGDRSVAPTTVARLARNARLSSKRDGDFVCATVTAQARFAVAHSIGVEVVGHSCSLSGEDAP</sequence>
<dbReference type="OrthoDB" id="5126126at2"/>
<dbReference type="RefSeq" id="WP_128497721.1">
    <property type="nucleotide sequence ID" value="NZ_RZNC01000001.1"/>
</dbReference>